<protein>
    <recommendedName>
        <fullName evidence="3">MarR family transcriptional regulator</fullName>
    </recommendedName>
</protein>
<name>A0ABQ1JAY9_9PROT</name>
<dbReference type="RefSeq" id="WP_188583346.1">
    <property type="nucleotide sequence ID" value="NZ_CP121009.1"/>
</dbReference>
<dbReference type="Proteomes" id="UP000603352">
    <property type="component" value="Unassembled WGS sequence"/>
</dbReference>
<evidence type="ECO:0000313" key="1">
    <source>
        <dbReference type="EMBL" id="GGB64286.1"/>
    </source>
</evidence>
<keyword evidence="2" id="KW-1185">Reference proteome</keyword>
<accession>A0ABQ1JAY9</accession>
<reference evidence="2" key="1">
    <citation type="journal article" date="2019" name="Int. J. Syst. Evol. Microbiol.">
        <title>The Global Catalogue of Microorganisms (GCM) 10K type strain sequencing project: providing services to taxonomists for standard genome sequencing and annotation.</title>
        <authorList>
            <consortium name="The Broad Institute Genomics Platform"/>
            <consortium name="The Broad Institute Genome Sequencing Center for Infectious Disease"/>
            <person name="Wu L."/>
            <person name="Ma J."/>
        </authorList>
    </citation>
    <scope>NUCLEOTIDE SEQUENCE [LARGE SCALE GENOMIC DNA]</scope>
    <source>
        <strain evidence="2">CGMCC 1.10188</strain>
    </source>
</reference>
<comment type="caution">
    <text evidence="1">The sequence shown here is derived from an EMBL/GenBank/DDBJ whole genome shotgun (WGS) entry which is preliminary data.</text>
</comment>
<gene>
    <name evidence="1" type="ORF">GCM10011505_50930</name>
</gene>
<organism evidence="1 2">
    <name type="scientific">Tistrella bauzanensis</name>
    <dbReference type="NCBI Taxonomy" id="657419"/>
    <lineage>
        <taxon>Bacteria</taxon>
        <taxon>Pseudomonadati</taxon>
        <taxon>Pseudomonadota</taxon>
        <taxon>Alphaproteobacteria</taxon>
        <taxon>Geminicoccales</taxon>
        <taxon>Geminicoccaceae</taxon>
        <taxon>Tistrella</taxon>
    </lineage>
</organism>
<dbReference type="EMBL" id="BMDZ01000184">
    <property type="protein sequence ID" value="GGB64286.1"/>
    <property type="molecule type" value="Genomic_DNA"/>
</dbReference>
<evidence type="ECO:0008006" key="3">
    <source>
        <dbReference type="Google" id="ProtNLM"/>
    </source>
</evidence>
<sequence>MRALAELGPGTHRSGEIAEKLSLKTTNVGPTRDKLIRKGMIYSPQHGDTAFTVPLFDAYMRRVMPTLD</sequence>
<evidence type="ECO:0000313" key="2">
    <source>
        <dbReference type="Proteomes" id="UP000603352"/>
    </source>
</evidence>
<proteinExistence type="predicted"/>